<reference evidence="3" key="1">
    <citation type="submission" date="2025-08" db="UniProtKB">
        <authorList>
            <consortium name="RefSeq"/>
        </authorList>
    </citation>
    <scope>IDENTIFICATION</scope>
    <source>
        <strain evidence="3">J_2021</strain>
        <tissue evidence="3">Erythrocytes</tissue>
    </source>
</reference>
<sequence>MGTVPMFREMVSARDGYGLGGWERDYDFYGGQYEQAYANDMQFFPMSRQWVRGGRSSQWEDYRHNGNGMPSFYFRNREEEESWRQWRKEKERRMEEAGPSRRPGSGTGQSAQKEVAVSQEVRSAGGVRDASVGEDGSEIWYSRVLGTDRLRGVRKEFFIRMQIGYRLLSFLPSSGMPLSV</sequence>
<proteinExistence type="predicted"/>
<name>A0A8J1M0H6_XENLA</name>
<feature type="region of interest" description="Disordered" evidence="1">
    <location>
        <begin position="79"/>
        <end position="131"/>
    </location>
</feature>
<dbReference type="Proteomes" id="UP000186698">
    <property type="component" value="Chromosome 9_10S"/>
</dbReference>
<organism evidence="2 3">
    <name type="scientific">Xenopus laevis</name>
    <name type="common">African clawed frog</name>
    <dbReference type="NCBI Taxonomy" id="8355"/>
    <lineage>
        <taxon>Eukaryota</taxon>
        <taxon>Metazoa</taxon>
        <taxon>Chordata</taxon>
        <taxon>Craniata</taxon>
        <taxon>Vertebrata</taxon>
        <taxon>Euteleostomi</taxon>
        <taxon>Amphibia</taxon>
        <taxon>Batrachia</taxon>
        <taxon>Anura</taxon>
        <taxon>Pipoidea</taxon>
        <taxon>Pipidae</taxon>
        <taxon>Xenopodinae</taxon>
        <taxon>Xenopus</taxon>
        <taxon>Xenopus</taxon>
    </lineage>
</organism>
<evidence type="ECO:0000313" key="2">
    <source>
        <dbReference type="Proteomes" id="UP000186698"/>
    </source>
</evidence>
<feature type="compositionally biased region" description="Basic and acidic residues" evidence="1">
    <location>
        <begin position="79"/>
        <end position="99"/>
    </location>
</feature>
<evidence type="ECO:0000313" key="3">
    <source>
        <dbReference type="RefSeq" id="XP_041434480.1"/>
    </source>
</evidence>
<dbReference type="KEGG" id="xla:121398933"/>
<dbReference type="RefSeq" id="XP_041434480.1">
    <property type="nucleotide sequence ID" value="XM_041578546.1"/>
</dbReference>
<accession>A0A8J1M0H6</accession>
<gene>
    <name evidence="3" type="primary">LOC121398933</name>
</gene>
<protein>
    <submittedName>
        <fullName evidence="3">Uncharacterized protein LOC121398933 isoform X1</fullName>
    </submittedName>
</protein>
<keyword evidence="2" id="KW-1185">Reference proteome</keyword>
<dbReference type="AlphaFoldDB" id="A0A8J1M0H6"/>
<dbReference type="GeneID" id="121398933"/>
<evidence type="ECO:0000256" key="1">
    <source>
        <dbReference type="SAM" id="MobiDB-lite"/>
    </source>
</evidence>